<keyword evidence="4 6" id="KW-0472">Membrane</keyword>
<dbReference type="InterPro" id="IPR004254">
    <property type="entry name" value="AdipoR/HlyIII-related"/>
</dbReference>
<feature type="transmembrane region" description="Helical" evidence="6">
    <location>
        <begin position="88"/>
        <end position="106"/>
    </location>
</feature>
<keyword evidence="2 6" id="KW-0812">Transmembrane</keyword>
<name>A0A433RVF1_9BACL</name>
<dbReference type="Proteomes" id="UP000288623">
    <property type="component" value="Unassembled WGS sequence"/>
</dbReference>
<organism evidence="7 8">
    <name type="scientific">Candidatus Kurthia intestinigallinarum</name>
    <dbReference type="NCBI Taxonomy" id="1562256"/>
    <lineage>
        <taxon>Bacteria</taxon>
        <taxon>Bacillati</taxon>
        <taxon>Bacillota</taxon>
        <taxon>Bacilli</taxon>
        <taxon>Bacillales</taxon>
        <taxon>Caryophanaceae</taxon>
        <taxon>Kurthia</taxon>
    </lineage>
</organism>
<dbReference type="PANTHER" id="PTHR20855:SF3">
    <property type="entry name" value="LD03007P"/>
    <property type="match status" value="1"/>
</dbReference>
<dbReference type="OrthoDB" id="9813689at2"/>
<evidence type="ECO:0000313" key="8">
    <source>
        <dbReference type="Proteomes" id="UP000288623"/>
    </source>
</evidence>
<keyword evidence="3 6" id="KW-1133">Transmembrane helix</keyword>
<proteinExistence type="predicted"/>
<evidence type="ECO:0000256" key="6">
    <source>
        <dbReference type="SAM" id="Phobius"/>
    </source>
</evidence>
<feature type="transmembrane region" description="Helical" evidence="6">
    <location>
        <begin position="54"/>
        <end position="76"/>
    </location>
</feature>
<feature type="transmembrane region" description="Helical" evidence="6">
    <location>
        <begin position="166"/>
        <end position="184"/>
    </location>
</feature>
<dbReference type="EMBL" id="JTFC01000026">
    <property type="protein sequence ID" value="RUS57253.1"/>
    <property type="molecule type" value="Genomic_DNA"/>
</dbReference>
<dbReference type="PANTHER" id="PTHR20855">
    <property type="entry name" value="ADIPOR/PROGESTIN RECEPTOR-RELATED"/>
    <property type="match status" value="1"/>
</dbReference>
<sequence>MTTFLERVKKKTREQQVAEKLWNAYSHAVALIITLPMAYFLLKQANTKIEWISYSIFMLSMMLSFATSTIFHASYSKWRELYRKLDHSAIYMLIIGTYAPMMLIAVGGTLGIVIFSIVCVLGTAGIILKLFYYKKIQRISIQLYVALGWLMMLAIIPIFHHIGWPGMFWLLLSAAFFMSGVYFFKETKLLFSHTVWHVLVLFGSFAMYVCIYLYV</sequence>
<feature type="binding site" evidence="5">
    <location>
        <position position="72"/>
    </location>
    <ligand>
        <name>Zn(2+)</name>
        <dbReference type="ChEBI" id="CHEBI:29105"/>
    </ligand>
</feature>
<evidence type="ECO:0000256" key="5">
    <source>
        <dbReference type="PIRSR" id="PIRSR604254-1"/>
    </source>
</evidence>
<evidence type="ECO:0000313" key="7">
    <source>
        <dbReference type="EMBL" id="RUS57253.1"/>
    </source>
</evidence>
<evidence type="ECO:0000256" key="3">
    <source>
        <dbReference type="ARBA" id="ARBA00022989"/>
    </source>
</evidence>
<comment type="caution">
    <text evidence="7">The sequence shown here is derived from an EMBL/GenBank/DDBJ whole genome shotgun (WGS) entry which is preliminary data.</text>
</comment>
<keyword evidence="5" id="KW-0479">Metal-binding</keyword>
<dbReference type="RefSeq" id="WP_158620977.1">
    <property type="nucleotide sequence ID" value="NZ_JTFC01000026.1"/>
</dbReference>
<evidence type="ECO:0008006" key="9">
    <source>
        <dbReference type="Google" id="ProtNLM"/>
    </source>
</evidence>
<feature type="transmembrane region" description="Helical" evidence="6">
    <location>
        <begin position="196"/>
        <end position="214"/>
    </location>
</feature>
<comment type="subcellular location">
    <subcellularLocation>
        <location evidence="1">Membrane</location>
        <topology evidence="1">Multi-pass membrane protein</topology>
    </subcellularLocation>
</comment>
<feature type="binding site" evidence="5">
    <location>
        <position position="193"/>
    </location>
    <ligand>
        <name>Zn(2+)</name>
        <dbReference type="ChEBI" id="CHEBI:29105"/>
    </ligand>
</feature>
<keyword evidence="5" id="KW-0862">Zinc</keyword>
<dbReference type="GO" id="GO:0046872">
    <property type="term" value="F:metal ion binding"/>
    <property type="evidence" value="ECO:0007669"/>
    <property type="project" value="UniProtKB-KW"/>
</dbReference>
<evidence type="ECO:0000256" key="1">
    <source>
        <dbReference type="ARBA" id="ARBA00004141"/>
    </source>
</evidence>
<dbReference type="GO" id="GO:0016020">
    <property type="term" value="C:membrane"/>
    <property type="evidence" value="ECO:0007669"/>
    <property type="project" value="UniProtKB-SubCell"/>
</dbReference>
<gene>
    <name evidence="7" type="ORF">QI30_06635</name>
</gene>
<reference evidence="7 8" key="1">
    <citation type="submission" date="2014-11" db="EMBL/GenBank/DDBJ databases">
        <title>Genome sequence and analysis of novel Kurthia sp.</title>
        <authorList>
            <person name="Lawson J.N."/>
            <person name="Gonzalez J.E."/>
            <person name="Rinauldi L."/>
            <person name="Xuan Z."/>
            <person name="Firman A."/>
            <person name="Shaddox L."/>
            <person name="Trudeau A."/>
            <person name="Shah S."/>
            <person name="Reiman D."/>
        </authorList>
    </citation>
    <scope>NUCLEOTIDE SEQUENCE [LARGE SCALE GENOMIC DNA]</scope>
    <source>
        <strain evidence="7 8">3B1D</strain>
    </source>
</reference>
<feature type="binding site" evidence="5">
    <location>
        <position position="197"/>
    </location>
    <ligand>
        <name>Zn(2+)</name>
        <dbReference type="ChEBI" id="CHEBI:29105"/>
    </ligand>
</feature>
<feature type="transmembrane region" description="Helical" evidence="6">
    <location>
        <begin position="21"/>
        <end position="42"/>
    </location>
</feature>
<evidence type="ECO:0000256" key="2">
    <source>
        <dbReference type="ARBA" id="ARBA00022692"/>
    </source>
</evidence>
<feature type="transmembrane region" description="Helical" evidence="6">
    <location>
        <begin position="143"/>
        <end position="160"/>
    </location>
</feature>
<dbReference type="Pfam" id="PF03006">
    <property type="entry name" value="HlyIII"/>
    <property type="match status" value="1"/>
</dbReference>
<accession>A0A433RVF1</accession>
<protein>
    <recommendedName>
        <fullName evidence="9">Hemolysin D</fullName>
    </recommendedName>
</protein>
<keyword evidence="8" id="KW-1185">Reference proteome</keyword>
<evidence type="ECO:0000256" key="4">
    <source>
        <dbReference type="ARBA" id="ARBA00023136"/>
    </source>
</evidence>
<feature type="transmembrane region" description="Helical" evidence="6">
    <location>
        <begin position="112"/>
        <end position="131"/>
    </location>
</feature>
<dbReference type="AlphaFoldDB" id="A0A433RVF1"/>